<evidence type="ECO:0000313" key="2">
    <source>
        <dbReference type="EMBL" id="TDD97013.1"/>
    </source>
</evidence>
<keyword evidence="3" id="KW-1185">Reference proteome</keyword>
<accession>A0A4R5CFE9</accession>
<dbReference type="InterPro" id="IPR013024">
    <property type="entry name" value="GGCT-like"/>
</dbReference>
<dbReference type="GO" id="GO:0016740">
    <property type="term" value="F:transferase activity"/>
    <property type="evidence" value="ECO:0007669"/>
    <property type="project" value="UniProtKB-KW"/>
</dbReference>
<organism evidence="2 3">
    <name type="scientific">Flavobacterium cellulosilyticum</name>
    <dbReference type="NCBI Taxonomy" id="2541731"/>
    <lineage>
        <taxon>Bacteria</taxon>
        <taxon>Pseudomonadati</taxon>
        <taxon>Bacteroidota</taxon>
        <taxon>Flavobacteriia</taxon>
        <taxon>Flavobacteriales</taxon>
        <taxon>Flavobacteriaceae</taxon>
        <taxon>Flavobacterium</taxon>
    </lineage>
</organism>
<dbReference type="Pfam" id="PF06094">
    <property type="entry name" value="GGACT"/>
    <property type="match status" value="1"/>
</dbReference>
<keyword evidence="2" id="KW-0808">Transferase</keyword>
<dbReference type="OrthoDB" id="9798388at2"/>
<proteinExistence type="predicted"/>
<dbReference type="RefSeq" id="WP_132005177.1">
    <property type="nucleotide sequence ID" value="NZ_SMFK01000005.1"/>
</dbReference>
<sequence length="106" mass="12199">MENLFAYGSLKEEEVQENIFGRVLVGTPDKLIGYTKKIIEIEEEFGLTPYPIITATQNPEDSIKGVLYKLTERELQQADTYEGIHYKRIQVELQSNEIVWVYSAAI</sequence>
<dbReference type="Gene3D" id="3.10.490.10">
    <property type="entry name" value="Gamma-glutamyl cyclotransferase-like"/>
    <property type="match status" value="1"/>
</dbReference>
<feature type="domain" description="Gamma-glutamylcyclotransferase AIG2-like" evidence="1">
    <location>
        <begin position="4"/>
        <end position="103"/>
    </location>
</feature>
<dbReference type="Proteomes" id="UP000295479">
    <property type="component" value="Unassembled WGS sequence"/>
</dbReference>
<evidence type="ECO:0000313" key="3">
    <source>
        <dbReference type="Proteomes" id="UP000295479"/>
    </source>
</evidence>
<dbReference type="InterPro" id="IPR009288">
    <property type="entry name" value="AIG2-like_dom"/>
</dbReference>
<reference evidence="2 3" key="1">
    <citation type="submission" date="2019-03" db="EMBL/GenBank/DDBJ databases">
        <title>Flavobacterium AR-3-4 sp. nov. isolated from arctic soil.</title>
        <authorList>
            <person name="Chaudhary D.K."/>
        </authorList>
    </citation>
    <scope>NUCLEOTIDE SEQUENCE [LARGE SCALE GENOMIC DNA]</scope>
    <source>
        <strain evidence="2 3">AR-3-4</strain>
    </source>
</reference>
<dbReference type="EMBL" id="SMFK01000005">
    <property type="protein sequence ID" value="TDD97013.1"/>
    <property type="molecule type" value="Genomic_DNA"/>
</dbReference>
<comment type="caution">
    <text evidence="2">The sequence shown here is derived from an EMBL/GenBank/DDBJ whole genome shotgun (WGS) entry which is preliminary data.</text>
</comment>
<gene>
    <name evidence="2" type="ORF">E0F76_10265</name>
</gene>
<dbReference type="CDD" id="cd06661">
    <property type="entry name" value="GGCT_like"/>
    <property type="match status" value="1"/>
</dbReference>
<name>A0A4R5CFE9_9FLAO</name>
<dbReference type="InterPro" id="IPR036568">
    <property type="entry name" value="GGCT-like_sf"/>
</dbReference>
<evidence type="ECO:0000259" key="1">
    <source>
        <dbReference type="Pfam" id="PF06094"/>
    </source>
</evidence>
<protein>
    <submittedName>
        <fullName evidence="2">Gamma-glutamylcyclotransferase</fullName>
    </submittedName>
</protein>
<dbReference type="AlphaFoldDB" id="A0A4R5CFE9"/>
<dbReference type="SUPFAM" id="SSF110857">
    <property type="entry name" value="Gamma-glutamyl cyclotransferase-like"/>
    <property type="match status" value="1"/>
</dbReference>